<dbReference type="STRING" id="4781.A0A0P1A7C6"/>
<reference evidence="3" key="1">
    <citation type="submission" date="2014-09" db="EMBL/GenBank/DDBJ databases">
        <authorList>
            <person name="Sharma Rahul"/>
            <person name="Thines Marco"/>
        </authorList>
    </citation>
    <scope>NUCLEOTIDE SEQUENCE [LARGE SCALE GENOMIC DNA]</scope>
</reference>
<evidence type="ECO:0000256" key="1">
    <source>
        <dbReference type="SAM" id="MobiDB-lite"/>
    </source>
</evidence>
<dbReference type="PANTHER" id="PTHR13060:SF0">
    <property type="entry name" value="PROTEIN ECDYSONELESS HOMOLOG"/>
    <property type="match status" value="1"/>
</dbReference>
<organism evidence="2 3">
    <name type="scientific">Plasmopara halstedii</name>
    <name type="common">Downy mildew of sunflower</name>
    <dbReference type="NCBI Taxonomy" id="4781"/>
    <lineage>
        <taxon>Eukaryota</taxon>
        <taxon>Sar</taxon>
        <taxon>Stramenopiles</taxon>
        <taxon>Oomycota</taxon>
        <taxon>Peronosporomycetes</taxon>
        <taxon>Peronosporales</taxon>
        <taxon>Peronosporaceae</taxon>
        <taxon>Plasmopara</taxon>
    </lineage>
</organism>
<accession>A0A0P1A7C6</accession>
<sequence length="554" mass="62262">MELFPTIVDDNEVRYCFILPSSASTRTQDELLEEARQQCSVILAYAAQQTHGFIWHKHRFHLDVVLTSSNRPILSGRTNVGDAIQDEWVIAKLVFDITRTFPGVVGRVFDSDGEFLLIESAEALPDWVTPETSDRRTFVVDGKLHLAPLTADTIQRKDAQFYDEDALVQVLDLQVKTEASGSIQRLIYRKLDQIPTYMHDNIHRVRCLLPEKVATIISSNHELVGAAVEAFYYREPKEAGAIWKNMTFLQSGDAVVEIQIKFSRAQYAQLKQQRFYPPKAFLQFSTRYGILEAKHQETIHPDNQAADLGMKLACGLELLYAGDSQDQFQCPWKTVIQKLLHQARDTEKFADLHIGPDDDDSWLYLHPDTLEQKLQRVAETDEKAASGVDELHNMASVFRKFVQGVSDIEGVEGYEPVHFDPDAFMKLLSANETSGRGADLSAPWGEHFMDEDESSQSDSDDESALDDVMAEMEAELAGTKVTQSFEHLSMKDTHQNISTCQKESIEVDAPSNSSIKPLDLDFNLVSNLLESLASQEGHAGPVSNILSQMDFPSS</sequence>
<name>A0A0P1A7C6_PLAHL</name>
<dbReference type="PANTHER" id="PTHR13060">
    <property type="entry name" value="SGT1 PROTEIN HSGT1 SUPPRESSOR OF GCR2"/>
    <property type="match status" value="1"/>
</dbReference>
<feature type="region of interest" description="Disordered" evidence="1">
    <location>
        <begin position="435"/>
        <end position="464"/>
    </location>
</feature>
<evidence type="ECO:0000313" key="2">
    <source>
        <dbReference type="EMBL" id="CEG36525.1"/>
    </source>
</evidence>
<dbReference type="RefSeq" id="XP_024572894.1">
    <property type="nucleotide sequence ID" value="XM_024721749.1"/>
</dbReference>
<dbReference type="AlphaFoldDB" id="A0A0P1A7C6"/>
<dbReference type="EMBL" id="CCYD01000207">
    <property type="protein sequence ID" value="CEG36525.1"/>
    <property type="molecule type" value="Genomic_DNA"/>
</dbReference>
<dbReference type="GO" id="GO:0005634">
    <property type="term" value="C:nucleus"/>
    <property type="evidence" value="ECO:0007669"/>
    <property type="project" value="TreeGrafter"/>
</dbReference>
<dbReference type="Proteomes" id="UP000054928">
    <property type="component" value="Unassembled WGS sequence"/>
</dbReference>
<proteinExistence type="predicted"/>
<dbReference type="GeneID" id="36398128"/>
<dbReference type="Pfam" id="PF07093">
    <property type="entry name" value="SGT1"/>
    <property type="match status" value="2"/>
</dbReference>
<keyword evidence="3" id="KW-1185">Reference proteome</keyword>
<dbReference type="InterPro" id="IPR010770">
    <property type="entry name" value="Ecd"/>
</dbReference>
<dbReference type="OrthoDB" id="27237at2759"/>
<protein>
    <submittedName>
        <fullName evidence="2">MADS box transcription factor</fullName>
    </submittedName>
</protein>
<dbReference type="OMA" id="TKDYIWQ"/>
<evidence type="ECO:0000313" key="3">
    <source>
        <dbReference type="Proteomes" id="UP000054928"/>
    </source>
</evidence>
<feature type="compositionally biased region" description="Acidic residues" evidence="1">
    <location>
        <begin position="449"/>
        <end position="464"/>
    </location>
</feature>